<feature type="signal peptide" evidence="2">
    <location>
        <begin position="1"/>
        <end position="30"/>
    </location>
</feature>
<accession>A0A2T2WCX5</accession>
<keyword evidence="1" id="KW-1133">Transmembrane helix</keyword>
<proteinExistence type="predicted"/>
<comment type="caution">
    <text evidence="3">The sequence shown here is derived from an EMBL/GenBank/DDBJ whole genome shotgun (WGS) entry which is preliminary data.</text>
</comment>
<dbReference type="Proteomes" id="UP000241848">
    <property type="component" value="Unassembled WGS sequence"/>
</dbReference>
<evidence type="ECO:0000256" key="1">
    <source>
        <dbReference type="SAM" id="Phobius"/>
    </source>
</evidence>
<sequence>MNGKVLQSVLASSAIAVVAAGIFFAPIASSQSGTTAQAVAAESRPGAPANRIIDIEMGSNTKSYLGRQGAIHDPPSGGSLTAEQQGTLTVTYNAQEHGYEAVWVWSGLQPNQQVMLIGDKGTAVSTAIQPETVLFGTASSQGGTATIFIPANDYDATASTPETFEMLALFGSTPTGQLPDVPYAAALPVVAFGLGALWWWRRRSVEI</sequence>
<evidence type="ECO:0000313" key="4">
    <source>
        <dbReference type="Proteomes" id="UP000241848"/>
    </source>
</evidence>
<organism evidence="3 4">
    <name type="scientific">Sulfobacillus acidophilus</name>
    <dbReference type="NCBI Taxonomy" id="53633"/>
    <lineage>
        <taxon>Bacteria</taxon>
        <taxon>Bacillati</taxon>
        <taxon>Bacillota</taxon>
        <taxon>Clostridia</taxon>
        <taxon>Eubacteriales</taxon>
        <taxon>Clostridiales Family XVII. Incertae Sedis</taxon>
        <taxon>Sulfobacillus</taxon>
    </lineage>
</organism>
<name>A0A2T2WCX5_9FIRM</name>
<feature type="chain" id="PRO_5015703346" evidence="2">
    <location>
        <begin position="31"/>
        <end position="207"/>
    </location>
</feature>
<keyword evidence="1" id="KW-0472">Membrane</keyword>
<dbReference type="EMBL" id="PXYV01000088">
    <property type="protein sequence ID" value="PSR20087.1"/>
    <property type="molecule type" value="Genomic_DNA"/>
</dbReference>
<keyword evidence="2" id="KW-0732">Signal</keyword>
<evidence type="ECO:0000313" key="3">
    <source>
        <dbReference type="EMBL" id="PSR20087.1"/>
    </source>
</evidence>
<dbReference type="AlphaFoldDB" id="A0A2T2WCX5"/>
<keyword evidence="1" id="KW-0812">Transmembrane</keyword>
<protein>
    <submittedName>
        <fullName evidence="3">Uncharacterized protein</fullName>
    </submittedName>
</protein>
<gene>
    <name evidence="3" type="ORF">C7B45_16590</name>
</gene>
<evidence type="ECO:0000256" key="2">
    <source>
        <dbReference type="SAM" id="SignalP"/>
    </source>
</evidence>
<feature type="transmembrane region" description="Helical" evidence="1">
    <location>
        <begin position="181"/>
        <end position="200"/>
    </location>
</feature>
<reference evidence="3 4" key="1">
    <citation type="journal article" date="2014" name="BMC Genomics">
        <title>Comparison of environmental and isolate Sulfobacillus genomes reveals diverse carbon, sulfur, nitrogen, and hydrogen metabolisms.</title>
        <authorList>
            <person name="Justice N.B."/>
            <person name="Norman A."/>
            <person name="Brown C.T."/>
            <person name="Singh A."/>
            <person name="Thomas B.C."/>
            <person name="Banfield J.F."/>
        </authorList>
    </citation>
    <scope>NUCLEOTIDE SEQUENCE [LARGE SCALE GENOMIC DNA]</scope>
    <source>
        <strain evidence="3">AMDSBA3</strain>
    </source>
</reference>